<keyword evidence="4" id="KW-0503">Monooxygenase</keyword>
<reference evidence="6 7" key="1">
    <citation type="submission" date="2020-08" db="EMBL/GenBank/DDBJ databases">
        <title>Sequencing the genomes of 1000 actinobacteria strains.</title>
        <authorList>
            <person name="Klenk H.-P."/>
        </authorList>
    </citation>
    <scope>NUCLEOTIDE SEQUENCE [LARGE SCALE GENOMIC DNA]</scope>
    <source>
        <strain evidence="6 7">DSM 45859</strain>
    </source>
</reference>
<dbReference type="AlphaFoldDB" id="A0A840J7L8"/>
<dbReference type="SUPFAM" id="SSF51905">
    <property type="entry name" value="FAD/NAD(P)-binding domain"/>
    <property type="match status" value="1"/>
</dbReference>
<evidence type="ECO:0000256" key="1">
    <source>
        <dbReference type="ARBA" id="ARBA00022630"/>
    </source>
</evidence>
<evidence type="ECO:0000256" key="4">
    <source>
        <dbReference type="ARBA" id="ARBA00023033"/>
    </source>
</evidence>
<evidence type="ECO:0000256" key="3">
    <source>
        <dbReference type="ARBA" id="ARBA00023002"/>
    </source>
</evidence>
<keyword evidence="2" id="KW-0274">FAD</keyword>
<dbReference type="GO" id="GO:0004497">
    <property type="term" value="F:monooxygenase activity"/>
    <property type="evidence" value="ECO:0007669"/>
    <property type="project" value="UniProtKB-KW"/>
</dbReference>
<evidence type="ECO:0008006" key="8">
    <source>
        <dbReference type="Google" id="ProtNLM"/>
    </source>
</evidence>
<keyword evidence="1" id="KW-0285">Flavoprotein</keyword>
<evidence type="ECO:0000313" key="6">
    <source>
        <dbReference type="EMBL" id="MBB4689773.1"/>
    </source>
</evidence>
<accession>A0A840J7L8</accession>
<evidence type="ECO:0000313" key="7">
    <source>
        <dbReference type="Proteomes" id="UP000581769"/>
    </source>
</evidence>
<dbReference type="PANTHER" id="PTHR47178:SF5">
    <property type="entry name" value="FAD-BINDING DOMAIN-CONTAINING PROTEIN"/>
    <property type="match status" value="1"/>
</dbReference>
<dbReference type="RefSeq" id="WP_378272904.1">
    <property type="nucleotide sequence ID" value="NZ_JBHUKT010000014.1"/>
</dbReference>
<dbReference type="InterPro" id="IPR036188">
    <property type="entry name" value="FAD/NAD-bd_sf"/>
</dbReference>
<dbReference type="EMBL" id="JACHMG010000001">
    <property type="protein sequence ID" value="MBB4689773.1"/>
    <property type="molecule type" value="Genomic_DNA"/>
</dbReference>
<sequence length="200" mass="21018">MKKTVNEVEVAVVGGGTGGLCLAHGLRRAGVKVAVYERSRTRTERLQGYRVHIDPTGSSALHECLSPSTWDSFLVTTGTSAGGFAFVTEQLRELAMLSRPPDADPATAHHSASRISLHRVTESSGTTRNSSGTSPAETGRSCTSRTAPPRRPAWLSARTGRIHACASSCCRMPGLWIPESPASPGSPRSPPNPAGACRSG</sequence>
<dbReference type="PANTHER" id="PTHR47178">
    <property type="entry name" value="MONOOXYGENASE, FAD-BINDING"/>
    <property type="match status" value="1"/>
</dbReference>
<keyword evidence="3" id="KW-0560">Oxidoreductase</keyword>
<feature type="region of interest" description="Disordered" evidence="5">
    <location>
        <begin position="176"/>
        <end position="200"/>
    </location>
</feature>
<proteinExistence type="predicted"/>
<name>A0A840J7L8_9PSEU</name>
<evidence type="ECO:0000256" key="2">
    <source>
        <dbReference type="ARBA" id="ARBA00022827"/>
    </source>
</evidence>
<dbReference type="Pfam" id="PF13450">
    <property type="entry name" value="NAD_binding_8"/>
    <property type="match status" value="1"/>
</dbReference>
<gene>
    <name evidence="6" type="ORF">BJY18_007258</name>
</gene>
<comment type="caution">
    <text evidence="6">The sequence shown here is derived from an EMBL/GenBank/DDBJ whole genome shotgun (WGS) entry which is preliminary data.</text>
</comment>
<keyword evidence="7" id="KW-1185">Reference proteome</keyword>
<feature type="region of interest" description="Disordered" evidence="5">
    <location>
        <begin position="99"/>
        <end position="155"/>
    </location>
</feature>
<dbReference type="Proteomes" id="UP000581769">
    <property type="component" value="Unassembled WGS sequence"/>
</dbReference>
<organism evidence="6 7">
    <name type="scientific">Amycolatopsis jiangsuensis</name>
    <dbReference type="NCBI Taxonomy" id="1181879"/>
    <lineage>
        <taxon>Bacteria</taxon>
        <taxon>Bacillati</taxon>
        <taxon>Actinomycetota</taxon>
        <taxon>Actinomycetes</taxon>
        <taxon>Pseudonocardiales</taxon>
        <taxon>Pseudonocardiaceae</taxon>
        <taxon>Amycolatopsis</taxon>
    </lineage>
</organism>
<feature type="compositionally biased region" description="Low complexity" evidence="5">
    <location>
        <begin position="122"/>
        <end position="134"/>
    </location>
</feature>
<evidence type="ECO:0000256" key="5">
    <source>
        <dbReference type="SAM" id="MobiDB-lite"/>
    </source>
</evidence>
<dbReference type="Gene3D" id="3.50.50.60">
    <property type="entry name" value="FAD/NAD(P)-binding domain"/>
    <property type="match status" value="1"/>
</dbReference>
<protein>
    <recommendedName>
        <fullName evidence="8">FAD-binding domain-containing protein</fullName>
    </recommendedName>
</protein>